<name>A0A1B8GLB3_9PEZI</name>
<dbReference type="OrthoDB" id="3439794at2759"/>
<feature type="compositionally biased region" description="Low complexity" evidence="1">
    <location>
        <begin position="68"/>
        <end position="80"/>
    </location>
</feature>
<protein>
    <submittedName>
        <fullName evidence="2">Uncharacterized protein</fullName>
    </submittedName>
</protein>
<organism evidence="2 3">
    <name type="scientific">Pseudogymnoascus verrucosus</name>
    <dbReference type="NCBI Taxonomy" id="342668"/>
    <lineage>
        <taxon>Eukaryota</taxon>
        <taxon>Fungi</taxon>
        <taxon>Dikarya</taxon>
        <taxon>Ascomycota</taxon>
        <taxon>Pezizomycotina</taxon>
        <taxon>Leotiomycetes</taxon>
        <taxon>Thelebolales</taxon>
        <taxon>Thelebolaceae</taxon>
        <taxon>Pseudogymnoascus</taxon>
    </lineage>
</organism>
<gene>
    <name evidence="2" type="ORF">VE01_05294</name>
</gene>
<evidence type="ECO:0000256" key="1">
    <source>
        <dbReference type="SAM" id="MobiDB-lite"/>
    </source>
</evidence>
<dbReference type="AlphaFoldDB" id="A0A1B8GLB3"/>
<evidence type="ECO:0000313" key="3">
    <source>
        <dbReference type="Proteomes" id="UP000091956"/>
    </source>
</evidence>
<keyword evidence="3" id="KW-1185">Reference proteome</keyword>
<sequence length="104" mass="10743">MPAATPTTVPSQASTTSTSYSSTSTLGSPPTTLSSYNNTMLSYTRAQFQQFRDTASTTAPELGETRDSSSTAGTTSSSGSVPRKRNEGPESPVAAHDFASGRKG</sequence>
<proteinExistence type="predicted"/>
<feature type="compositionally biased region" description="Polar residues" evidence="1">
    <location>
        <begin position="1"/>
        <end position="13"/>
    </location>
</feature>
<feature type="region of interest" description="Disordered" evidence="1">
    <location>
        <begin position="51"/>
        <end position="104"/>
    </location>
</feature>
<dbReference type="Proteomes" id="UP000091956">
    <property type="component" value="Unassembled WGS sequence"/>
</dbReference>
<feature type="region of interest" description="Disordered" evidence="1">
    <location>
        <begin position="1"/>
        <end position="38"/>
    </location>
</feature>
<dbReference type="GeneID" id="28838680"/>
<reference evidence="3" key="2">
    <citation type="journal article" date="2018" name="Nat. Commun.">
        <title>Extreme sensitivity to ultraviolet light in the fungal pathogen causing white-nose syndrome of bats.</title>
        <authorList>
            <person name="Palmer J.M."/>
            <person name="Drees K.P."/>
            <person name="Foster J.T."/>
            <person name="Lindner D.L."/>
        </authorList>
    </citation>
    <scope>NUCLEOTIDE SEQUENCE [LARGE SCALE GENOMIC DNA]</scope>
    <source>
        <strain evidence="3">UAMH 10579</strain>
    </source>
</reference>
<dbReference type="RefSeq" id="XP_018130358.1">
    <property type="nucleotide sequence ID" value="XM_018274759.1"/>
</dbReference>
<reference evidence="2 3" key="1">
    <citation type="submission" date="2016-03" db="EMBL/GenBank/DDBJ databases">
        <title>Comparative genomics of Pseudogymnoascus destructans, the fungus causing white-nose syndrome of bats.</title>
        <authorList>
            <person name="Palmer J.M."/>
            <person name="Drees K.P."/>
            <person name="Foster J.T."/>
            <person name="Lindner D.L."/>
        </authorList>
    </citation>
    <scope>NUCLEOTIDE SEQUENCE [LARGE SCALE GENOMIC DNA]</scope>
    <source>
        <strain evidence="2 3">UAMH 10579</strain>
    </source>
</reference>
<accession>A0A1B8GLB3</accession>
<evidence type="ECO:0000313" key="2">
    <source>
        <dbReference type="EMBL" id="OBT96625.1"/>
    </source>
</evidence>
<feature type="compositionally biased region" description="Low complexity" evidence="1">
    <location>
        <begin position="14"/>
        <end position="36"/>
    </location>
</feature>
<dbReference type="EMBL" id="KV460227">
    <property type="protein sequence ID" value="OBT96625.1"/>
    <property type="molecule type" value="Genomic_DNA"/>
</dbReference>